<name>A0A066YW35_9ACTN</name>
<protein>
    <submittedName>
        <fullName evidence="2">Uncharacterized protein</fullName>
    </submittedName>
</protein>
<dbReference type="EMBL" id="JNBY01000112">
    <property type="protein sequence ID" value="KDN82306.1"/>
    <property type="molecule type" value="Genomic_DNA"/>
</dbReference>
<gene>
    <name evidence="2" type="ORF">KCH_58130</name>
</gene>
<sequence>MGCLATHDARHLGRGTGPGGQDRRDLDVVVVDPGRRRGLCLEIKWPIEALSLHEVMKVENSEDVKSVSG</sequence>
<evidence type="ECO:0000313" key="2">
    <source>
        <dbReference type="EMBL" id="KDN82306.1"/>
    </source>
</evidence>
<organism evidence="2 3">
    <name type="scientific">Kitasatospora cheerisanensis KCTC 2395</name>
    <dbReference type="NCBI Taxonomy" id="1348663"/>
    <lineage>
        <taxon>Bacteria</taxon>
        <taxon>Bacillati</taxon>
        <taxon>Actinomycetota</taxon>
        <taxon>Actinomycetes</taxon>
        <taxon>Kitasatosporales</taxon>
        <taxon>Streptomycetaceae</taxon>
        <taxon>Kitasatospora</taxon>
    </lineage>
</organism>
<evidence type="ECO:0000313" key="3">
    <source>
        <dbReference type="Proteomes" id="UP000027178"/>
    </source>
</evidence>
<feature type="region of interest" description="Disordered" evidence="1">
    <location>
        <begin position="1"/>
        <end position="25"/>
    </location>
</feature>
<comment type="caution">
    <text evidence="2">The sequence shown here is derived from an EMBL/GenBank/DDBJ whole genome shotgun (WGS) entry which is preliminary data.</text>
</comment>
<dbReference type="HOGENOM" id="CLU_2770414_0_0_11"/>
<accession>A0A066YW35</accession>
<dbReference type="Proteomes" id="UP000027178">
    <property type="component" value="Unassembled WGS sequence"/>
</dbReference>
<evidence type="ECO:0000256" key="1">
    <source>
        <dbReference type="SAM" id="MobiDB-lite"/>
    </source>
</evidence>
<reference evidence="2 3" key="1">
    <citation type="submission" date="2014-05" db="EMBL/GenBank/DDBJ databases">
        <title>Draft Genome Sequence of Kitasatospora cheerisanensis KCTC 2395.</title>
        <authorList>
            <person name="Nam D.H."/>
        </authorList>
    </citation>
    <scope>NUCLEOTIDE SEQUENCE [LARGE SCALE GENOMIC DNA]</scope>
    <source>
        <strain evidence="2 3">KCTC 2395</strain>
    </source>
</reference>
<dbReference type="AlphaFoldDB" id="A0A066YW35"/>
<dbReference type="eggNOG" id="ENOG5031YFH">
    <property type="taxonomic scope" value="Bacteria"/>
</dbReference>
<proteinExistence type="predicted"/>
<keyword evidence="3" id="KW-1185">Reference proteome</keyword>